<feature type="region of interest" description="Disordered" evidence="1">
    <location>
        <begin position="1"/>
        <end position="32"/>
    </location>
</feature>
<evidence type="ECO:0000313" key="3">
    <source>
        <dbReference type="Proteomes" id="UP001629113"/>
    </source>
</evidence>
<feature type="compositionally biased region" description="Polar residues" evidence="1">
    <location>
        <begin position="8"/>
        <end position="17"/>
    </location>
</feature>
<evidence type="ECO:0000313" key="2">
    <source>
        <dbReference type="EMBL" id="KAL3424181.1"/>
    </source>
</evidence>
<evidence type="ECO:0000256" key="1">
    <source>
        <dbReference type="SAM" id="MobiDB-lite"/>
    </source>
</evidence>
<protein>
    <submittedName>
        <fullName evidence="2">Uncharacterized protein</fullName>
    </submittedName>
</protein>
<keyword evidence="3" id="KW-1185">Reference proteome</keyword>
<dbReference type="Proteomes" id="UP001629113">
    <property type="component" value="Unassembled WGS sequence"/>
</dbReference>
<dbReference type="EMBL" id="JBFCZG010000003">
    <property type="protein sequence ID" value="KAL3424181.1"/>
    <property type="molecule type" value="Genomic_DNA"/>
</dbReference>
<feature type="compositionally biased region" description="Basic and acidic residues" evidence="1">
    <location>
        <begin position="19"/>
        <end position="32"/>
    </location>
</feature>
<comment type="caution">
    <text evidence="2">The sequence shown here is derived from an EMBL/GenBank/DDBJ whole genome shotgun (WGS) entry which is preliminary data.</text>
</comment>
<proteinExistence type="predicted"/>
<accession>A0ABR4PLG8</accession>
<reference evidence="2 3" key="1">
    <citation type="submission" date="2024-06" db="EMBL/GenBank/DDBJ databases">
        <title>Complete genome of Phlyctema vagabunda strain 19-DSS-EL-015.</title>
        <authorList>
            <person name="Fiorenzani C."/>
        </authorList>
    </citation>
    <scope>NUCLEOTIDE SEQUENCE [LARGE SCALE GENOMIC DNA]</scope>
    <source>
        <strain evidence="2 3">19-DSS-EL-015</strain>
    </source>
</reference>
<name>A0ABR4PLG8_9HELO</name>
<sequence>MFFPRPINSLSRSQSPSEIEGHNVEGRDYLDI</sequence>
<organism evidence="2 3">
    <name type="scientific">Phlyctema vagabunda</name>
    <dbReference type="NCBI Taxonomy" id="108571"/>
    <lineage>
        <taxon>Eukaryota</taxon>
        <taxon>Fungi</taxon>
        <taxon>Dikarya</taxon>
        <taxon>Ascomycota</taxon>
        <taxon>Pezizomycotina</taxon>
        <taxon>Leotiomycetes</taxon>
        <taxon>Helotiales</taxon>
        <taxon>Dermateaceae</taxon>
        <taxon>Phlyctema</taxon>
    </lineage>
</organism>
<gene>
    <name evidence="2" type="ORF">PVAG01_03462</name>
</gene>